<dbReference type="Proteomes" id="UP000192220">
    <property type="component" value="Unplaced"/>
</dbReference>
<feature type="non-terminal residue" evidence="3">
    <location>
        <position position="143"/>
    </location>
</feature>
<accession>A0A2I4D939</accession>
<dbReference type="RefSeq" id="XP_013888760.1">
    <property type="nucleotide sequence ID" value="XM_014033306.1"/>
</dbReference>
<dbReference type="STRING" id="52670.A0A2I4D939"/>
<gene>
    <name evidence="3" type="primary">LOC106536116</name>
</gene>
<reference evidence="3" key="1">
    <citation type="submission" date="2025-08" db="UniProtKB">
        <authorList>
            <consortium name="RefSeq"/>
        </authorList>
    </citation>
    <scope>IDENTIFICATION</scope>
</reference>
<feature type="region of interest" description="Disordered" evidence="1">
    <location>
        <begin position="41"/>
        <end position="80"/>
    </location>
</feature>
<dbReference type="KEGG" id="alim:106536116"/>
<keyword evidence="2" id="KW-1185">Reference proteome</keyword>
<organism evidence="2 3">
    <name type="scientific">Austrofundulus limnaeus</name>
    <name type="common">Annual killifish</name>
    <dbReference type="NCBI Taxonomy" id="52670"/>
    <lineage>
        <taxon>Eukaryota</taxon>
        <taxon>Metazoa</taxon>
        <taxon>Chordata</taxon>
        <taxon>Craniata</taxon>
        <taxon>Vertebrata</taxon>
        <taxon>Euteleostomi</taxon>
        <taxon>Actinopterygii</taxon>
        <taxon>Neopterygii</taxon>
        <taxon>Teleostei</taxon>
        <taxon>Neoteleostei</taxon>
        <taxon>Acanthomorphata</taxon>
        <taxon>Ovalentaria</taxon>
        <taxon>Atherinomorphae</taxon>
        <taxon>Cyprinodontiformes</taxon>
        <taxon>Rivulidae</taxon>
        <taxon>Austrofundulus</taxon>
    </lineage>
</organism>
<sequence length="143" mass="16513">MAWRSCSVLFRPTGGDLIRNSAWRGRWPHSFQQRRCFRNVSKKTEPKKMETPGPAHTETPKSAVQHRTPTPMVDPEATISSPRSFGRLVRPFFFTVGFTGCSFGSAAIWQYESLKSQIQSYFSEARADWLEKIRPQKRGDFRK</sequence>
<protein>
    <submittedName>
        <fullName evidence="3">Presenilins-associated rhomboid-like protein, mitochondrial</fullName>
    </submittedName>
</protein>
<dbReference type="InParanoid" id="A0A2I4D939"/>
<evidence type="ECO:0000313" key="2">
    <source>
        <dbReference type="Proteomes" id="UP000192220"/>
    </source>
</evidence>
<evidence type="ECO:0000313" key="3">
    <source>
        <dbReference type="RefSeq" id="XP_013888760.1"/>
    </source>
</evidence>
<name>A0A2I4D939_AUSLI</name>
<proteinExistence type="predicted"/>
<dbReference type="OrthoDB" id="10260614at2759"/>
<dbReference type="GeneID" id="106536116"/>
<dbReference type="AlphaFoldDB" id="A0A2I4D939"/>
<evidence type="ECO:0000256" key="1">
    <source>
        <dbReference type="SAM" id="MobiDB-lite"/>
    </source>
</evidence>